<evidence type="ECO:0000313" key="2">
    <source>
        <dbReference type="EnsemblPlants" id="KRH21200"/>
    </source>
</evidence>
<dbReference type="Proteomes" id="UP000008827">
    <property type="component" value="Chromosome 13"/>
</dbReference>
<reference evidence="1 2" key="1">
    <citation type="journal article" date="2010" name="Nature">
        <title>Genome sequence of the palaeopolyploid soybean.</title>
        <authorList>
            <person name="Schmutz J."/>
            <person name="Cannon S.B."/>
            <person name="Schlueter J."/>
            <person name="Ma J."/>
            <person name="Mitros T."/>
            <person name="Nelson W."/>
            <person name="Hyten D.L."/>
            <person name="Song Q."/>
            <person name="Thelen J.J."/>
            <person name="Cheng J."/>
            <person name="Xu D."/>
            <person name="Hellsten U."/>
            <person name="May G.D."/>
            <person name="Yu Y."/>
            <person name="Sakurai T."/>
            <person name="Umezawa T."/>
            <person name="Bhattacharyya M.K."/>
            <person name="Sandhu D."/>
            <person name="Valliyodan B."/>
            <person name="Lindquist E."/>
            <person name="Peto M."/>
            <person name="Grant D."/>
            <person name="Shu S."/>
            <person name="Goodstein D."/>
            <person name="Barry K."/>
            <person name="Futrell-Griggs M."/>
            <person name="Abernathy B."/>
            <person name="Du J."/>
            <person name="Tian Z."/>
            <person name="Zhu L."/>
            <person name="Gill N."/>
            <person name="Joshi T."/>
            <person name="Libault M."/>
            <person name="Sethuraman A."/>
            <person name="Zhang X.-C."/>
            <person name="Shinozaki K."/>
            <person name="Nguyen H.T."/>
            <person name="Wing R.A."/>
            <person name="Cregan P."/>
            <person name="Specht J."/>
            <person name="Grimwood J."/>
            <person name="Rokhsar D."/>
            <person name="Stacey G."/>
            <person name="Shoemaker R.C."/>
            <person name="Jackson S.A."/>
        </authorList>
    </citation>
    <scope>NUCLEOTIDE SEQUENCE</scope>
    <source>
        <strain evidence="2">cv. Williams 82</strain>
        <tissue evidence="1">Callus</tissue>
    </source>
</reference>
<dbReference type="HOGENOM" id="CLU_3054212_0_0_1"/>
<dbReference type="PaxDb" id="3847-GLYMA13G29720.1"/>
<dbReference type="AlphaFoldDB" id="K7M176"/>
<dbReference type="EMBL" id="CM000846">
    <property type="protein sequence ID" value="KRH21200.1"/>
    <property type="molecule type" value="Genomic_DNA"/>
</dbReference>
<sequence>MKLLQYSVACQKKTSGQKTKLHNKRSNVFISCDLYPKHDSNLTNHRSNQQNNNN</sequence>
<reference evidence="2" key="2">
    <citation type="submission" date="2018-02" db="UniProtKB">
        <authorList>
            <consortium name="EnsemblPlants"/>
        </authorList>
    </citation>
    <scope>IDENTIFICATION</scope>
    <source>
        <strain evidence="2">Williams 82</strain>
    </source>
</reference>
<gene>
    <name evidence="1" type="ORF">GLYMA_13G225300</name>
</gene>
<protein>
    <submittedName>
        <fullName evidence="1 2">Uncharacterized protein</fullName>
    </submittedName>
</protein>
<reference evidence="1" key="3">
    <citation type="submission" date="2018-07" db="EMBL/GenBank/DDBJ databases">
        <title>WGS assembly of Glycine max.</title>
        <authorList>
            <person name="Schmutz J."/>
            <person name="Cannon S."/>
            <person name="Schlueter J."/>
            <person name="Ma J."/>
            <person name="Mitros T."/>
            <person name="Nelson W."/>
            <person name="Hyten D."/>
            <person name="Song Q."/>
            <person name="Thelen J."/>
            <person name="Cheng J."/>
            <person name="Xu D."/>
            <person name="Hellsten U."/>
            <person name="May G."/>
            <person name="Yu Y."/>
            <person name="Sakurai T."/>
            <person name="Umezawa T."/>
            <person name="Bhattacharyya M."/>
            <person name="Sandhu D."/>
            <person name="Valliyodan B."/>
            <person name="Lindquist E."/>
            <person name="Peto M."/>
            <person name="Grant D."/>
            <person name="Shu S."/>
            <person name="Goodstein D."/>
            <person name="Barry K."/>
            <person name="Futrell-Griggs M."/>
            <person name="Abernathy B."/>
            <person name="Du J."/>
            <person name="Tian Z."/>
            <person name="Zhu L."/>
            <person name="Gill N."/>
            <person name="Joshi T."/>
            <person name="Libault M."/>
            <person name="Sethuraman A."/>
            <person name="Zhang X."/>
            <person name="Shinozaki K."/>
            <person name="Nguyen H."/>
            <person name="Wing R."/>
            <person name="Cregan P."/>
            <person name="Specht J."/>
            <person name="Grimwood J."/>
            <person name="Rokhsar D."/>
            <person name="Stacey G."/>
            <person name="Shoemaker R."/>
            <person name="Jackson S."/>
        </authorList>
    </citation>
    <scope>NUCLEOTIDE SEQUENCE</scope>
    <source>
        <tissue evidence="1">Callus</tissue>
    </source>
</reference>
<dbReference type="EnsemblPlants" id="KRH21200">
    <property type="protein sequence ID" value="KRH21200"/>
    <property type="gene ID" value="GLYMA_13G225300"/>
</dbReference>
<organism evidence="1">
    <name type="scientific">Glycine max</name>
    <name type="common">Soybean</name>
    <name type="synonym">Glycine hispida</name>
    <dbReference type="NCBI Taxonomy" id="3847"/>
    <lineage>
        <taxon>Eukaryota</taxon>
        <taxon>Viridiplantae</taxon>
        <taxon>Streptophyta</taxon>
        <taxon>Embryophyta</taxon>
        <taxon>Tracheophyta</taxon>
        <taxon>Spermatophyta</taxon>
        <taxon>Magnoliopsida</taxon>
        <taxon>eudicotyledons</taxon>
        <taxon>Gunneridae</taxon>
        <taxon>Pentapetalae</taxon>
        <taxon>rosids</taxon>
        <taxon>fabids</taxon>
        <taxon>Fabales</taxon>
        <taxon>Fabaceae</taxon>
        <taxon>Papilionoideae</taxon>
        <taxon>50 kb inversion clade</taxon>
        <taxon>NPAAA clade</taxon>
        <taxon>indigoferoid/millettioid clade</taxon>
        <taxon>Phaseoleae</taxon>
        <taxon>Glycine</taxon>
        <taxon>Glycine subgen. Soja</taxon>
    </lineage>
</organism>
<evidence type="ECO:0000313" key="1">
    <source>
        <dbReference type="EMBL" id="KRH21200.1"/>
    </source>
</evidence>
<accession>K7M176</accession>
<keyword evidence="3" id="KW-1185">Reference proteome</keyword>
<name>K7M176_SOYBN</name>
<dbReference type="InParanoid" id="K7M176"/>
<dbReference type="Gramene" id="KRH21200">
    <property type="protein sequence ID" value="KRH21200"/>
    <property type="gene ID" value="GLYMA_13G225300"/>
</dbReference>
<proteinExistence type="predicted"/>
<evidence type="ECO:0000313" key="3">
    <source>
        <dbReference type="Proteomes" id="UP000008827"/>
    </source>
</evidence>